<protein>
    <recommendedName>
        <fullName evidence="9">GDP-fucose protein O-fucosyltransferase 2</fullName>
        <ecNumber evidence="3">2.4.1.221</ecNumber>
    </recommendedName>
    <alternativeName>
        <fullName evidence="10">Peptide-O-fucosyltransferase 2</fullName>
    </alternativeName>
</protein>
<dbReference type="RefSeq" id="XP_006818414.1">
    <property type="nucleotide sequence ID" value="XM_006818351.1"/>
</dbReference>
<evidence type="ECO:0000256" key="4">
    <source>
        <dbReference type="ARBA" id="ARBA00022679"/>
    </source>
</evidence>
<dbReference type="Proteomes" id="UP000694865">
    <property type="component" value="Unplaced"/>
</dbReference>
<keyword evidence="13" id="KW-1185">Reference proteome</keyword>
<dbReference type="EC" id="2.4.1.221" evidence="3"/>
<evidence type="ECO:0000256" key="7">
    <source>
        <dbReference type="ARBA" id="ARBA00023277"/>
    </source>
</evidence>
<gene>
    <name evidence="14" type="primary">LOC102808457</name>
</gene>
<evidence type="ECO:0000256" key="11">
    <source>
        <dbReference type="ARBA" id="ARBA00047273"/>
    </source>
</evidence>
<dbReference type="GeneID" id="102808457"/>
<accession>A0ABM0MEH3</accession>
<dbReference type="PANTHER" id="PTHR13398:SF0">
    <property type="entry name" value="GDP-FUCOSE PROTEIN O-FUCOSYLTRANSFERASE 2"/>
    <property type="match status" value="1"/>
</dbReference>
<comment type="similarity">
    <text evidence="8">Belongs to the glycosyltransferase 68 family.</text>
</comment>
<dbReference type="CDD" id="cd11296">
    <property type="entry name" value="O-FucT_like"/>
    <property type="match status" value="1"/>
</dbReference>
<evidence type="ECO:0000256" key="12">
    <source>
        <dbReference type="ARBA" id="ARBA00048647"/>
    </source>
</evidence>
<reference evidence="14" key="1">
    <citation type="submission" date="2025-08" db="UniProtKB">
        <authorList>
            <consortium name="RefSeq"/>
        </authorList>
    </citation>
    <scope>IDENTIFICATION</scope>
    <source>
        <tissue evidence="14">Testes</tissue>
    </source>
</reference>
<evidence type="ECO:0000256" key="6">
    <source>
        <dbReference type="ARBA" id="ARBA00023253"/>
    </source>
</evidence>
<comment type="subcellular location">
    <subcellularLocation>
        <location evidence="1">Endoplasmic reticulum</location>
    </subcellularLocation>
</comment>
<evidence type="ECO:0000313" key="13">
    <source>
        <dbReference type="Proteomes" id="UP000694865"/>
    </source>
</evidence>
<evidence type="ECO:0000256" key="10">
    <source>
        <dbReference type="ARBA" id="ARBA00033083"/>
    </source>
</evidence>
<dbReference type="InterPro" id="IPR045130">
    <property type="entry name" value="OFUT2-like"/>
</dbReference>
<evidence type="ECO:0000256" key="2">
    <source>
        <dbReference type="ARBA" id="ARBA00004922"/>
    </source>
</evidence>
<comment type="catalytic activity">
    <reaction evidence="11">
        <text>L-threonyl-[protein] + GDP-beta-L-fucose = 3-O-(alpha-L-fucosyl)-L-threonyl-[protein] + GDP + H(+)</text>
        <dbReference type="Rhea" id="RHEA:70491"/>
        <dbReference type="Rhea" id="RHEA-COMP:11060"/>
        <dbReference type="Rhea" id="RHEA-COMP:17915"/>
        <dbReference type="ChEBI" id="CHEBI:15378"/>
        <dbReference type="ChEBI" id="CHEBI:30013"/>
        <dbReference type="ChEBI" id="CHEBI:57273"/>
        <dbReference type="ChEBI" id="CHEBI:58189"/>
        <dbReference type="ChEBI" id="CHEBI:189631"/>
        <dbReference type="EC" id="2.4.1.221"/>
    </reaction>
    <physiologicalReaction direction="left-to-right" evidence="11">
        <dbReference type="Rhea" id="RHEA:70492"/>
    </physiologicalReaction>
</comment>
<keyword evidence="6" id="KW-0294">Fucose metabolism</keyword>
<sequence length="455" mass="52418">MSWTLRKHVALGIALQLLVLLAMLSWLLQQGVMFRTRIGVSTFQTQEVDVANEDGTFNTENISLALAPFTNFGNSSSSYGQHISVNDPRPRDIGINSTAITYQPRPRKRYLLPVIHTGGQNVQFTSFKKATAFAYLQNRTIVLAPFFLHGGDQRGWNMRHWRNFSLAFDVDILNQIVPVASLNEFKSVCDGRMKAIHPSNDRTFKANKTLERFLEIERAPKKYTFKTPPYAYDSHILEEEPCLAILLPHYLNPPEKEVGDLIDNHFVRSPIIQEAVDFVLDNVCQGGRLMALHWRNRTGEACVHFWRREEVKKECMKIIPEAAQIAKFISQPLKAFMDRENFACMYVAHPNFAKDVMMYLKETIPEDRLIDSDITTTWNMSAFRQLNADPFQMSLFEQEICYRADLFLRPVVSNWSDFIEEQRLLIGKKTTRVRAIAGLDSHAGRTVSKRYEKYL</sequence>
<evidence type="ECO:0000256" key="5">
    <source>
        <dbReference type="ARBA" id="ARBA00022824"/>
    </source>
</evidence>
<evidence type="ECO:0000256" key="9">
    <source>
        <dbReference type="ARBA" id="ARBA00026232"/>
    </source>
</evidence>
<evidence type="ECO:0000256" key="8">
    <source>
        <dbReference type="ARBA" id="ARBA00025803"/>
    </source>
</evidence>
<organism evidence="13 14">
    <name type="scientific">Saccoglossus kowalevskii</name>
    <name type="common">Acorn worm</name>
    <dbReference type="NCBI Taxonomy" id="10224"/>
    <lineage>
        <taxon>Eukaryota</taxon>
        <taxon>Metazoa</taxon>
        <taxon>Hemichordata</taxon>
        <taxon>Enteropneusta</taxon>
        <taxon>Harrimaniidae</taxon>
        <taxon>Saccoglossus</taxon>
    </lineage>
</organism>
<dbReference type="Pfam" id="PF10250">
    <property type="entry name" value="O-FucT"/>
    <property type="match status" value="1"/>
</dbReference>
<evidence type="ECO:0000313" key="14">
    <source>
        <dbReference type="RefSeq" id="XP_006818414.1"/>
    </source>
</evidence>
<evidence type="ECO:0000256" key="3">
    <source>
        <dbReference type="ARBA" id="ARBA00012196"/>
    </source>
</evidence>
<dbReference type="Gene3D" id="3.40.50.11350">
    <property type="match status" value="1"/>
</dbReference>
<dbReference type="PANTHER" id="PTHR13398">
    <property type="entry name" value="GDP-FUCOSE PROTEIN O-FUCOSYLTRANSFERASE 2"/>
    <property type="match status" value="1"/>
</dbReference>
<comment type="pathway">
    <text evidence="2">Protein modification; protein glycosylation.</text>
</comment>
<name>A0ABM0MEH3_SACKO</name>
<keyword evidence="7" id="KW-0119">Carbohydrate metabolism</keyword>
<proteinExistence type="inferred from homology"/>
<keyword evidence="5" id="KW-0256">Endoplasmic reticulum</keyword>
<keyword evidence="4" id="KW-0808">Transferase</keyword>
<dbReference type="InterPro" id="IPR019378">
    <property type="entry name" value="GDP-Fuc_O-FucTrfase"/>
</dbReference>
<comment type="catalytic activity">
    <reaction evidence="12">
        <text>L-seryl-[protein] + GDP-beta-L-fucose = 3-O-(alpha-L-fucosyl)-L-seryl-[protein] + GDP + H(+)</text>
        <dbReference type="Rhea" id="RHEA:63644"/>
        <dbReference type="Rhea" id="RHEA-COMP:9863"/>
        <dbReference type="Rhea" id="RHEA-COMP:17914"/>
        <dbReference type="ChEBI" id="CHEBI:15378"/>
        <dbReference type="ChEBI" id="CHEBI:29999"/>
        <dbReference type="ChEBI" id="CHEBI:57273"/>
        <dbReference type="ChEBI" id="CHEBI:58189"/>
        <dbReference type="ChEBI" id="CHEBI:189632"/>
        <dbReference type="EC" id="2.4.1.221"/>
    </reaction>
    <physiologicalReaction direction="left-to-right" evidence="12">
        <dbReference type="Rhea" id="RHEA:63645"/>
    </physiologicalReaction>
</comment>
<evidence type="ECO:0000256" key="1">
    <source>
        <dbReference type="ARBA" id="ARBA00004240"/>
    </source>
</evidence>